<feature type="active site" description="Acyl-thioester intermediate" evidence="3">
    <location>
        <position position="111"/>
    </location>
</feature>
<name>A0A1G8GCU3_9MICO</name>
<accession>A0A1G8GCU3</accession>
<reference evidence="8" key="1">
    <citation type="submission" date="2016-10" db="EMBL/GenBank/DDBJ databases">
        <authorList>
            <person name="Varghese N."/>
            <person name="Submissions S."/>
        </authorList>
    </citation>
    <scope>NUCLEOTIDE SEQUENCE [LARGE SCALE GENOMIC DNA]</scope>
    <source>
        <strain evidence="8">DSM 22002</strain>
    </source>
</reference>
<evidence type="ECO:0000256" key="1">
    <source>
        <dbReference type="ARBA" id="ARBA00007061"/>
    </source>
</evidence>
<feature type="domain" description="Hydroxymethylglutaryl-coenzyme A synthase C-terminal" evidence="6">
    <location>
        <begin position="261"/>
        <end position="319"/>
    </location>
</feature>
<dbReference type="InterPro" id="IPR016039">
    <property type="entry name" value="Thiolase-like"/>
</dbReference>
<dbReference type="GO" id="GO:0006084">
    <property type="term" value="P:acetyl-CoA metabolic process"/>
    <property type="evidence" value="ECO:0007669"/>
    <property type="project" value="InterPro"/>
</dbReference>
<feature type="domain" description="Hydroxymethylglutaryl-coenzyme A synthase N-terminal" evidence="5">
    <location>
        <begin position="2"/>
        <end position="164"/>
    </location>
</feature>
<dbReference type="PANTHER" id="PTHR43323">
    <property type="entry name" value="3-HYDROXY-3-METHYLGLUTARYL COENZYME A SYNTHASE"/>
    <property type="match status" value="1"/>
</dbReference>
<evidence type="ECO:0000259" key="5">
    <source>
        <dbReference type="Pfam" id="PF01154"/>
    </source>
</evidence>
<feature type="binding site" evidence="4">
    <location>
        <position position="271"/>
    </location>
    <ligand>
        <name>(3S)-3-hydroxy-3-methylglutaryl-CoA</name>
        <dbReference type="ChEBI" id="CHEBI:43074"/>
    </ligand>
</feature>
<evidence type="ECO:0000313" key="8">
    <source>
        <dbReference type="Proteomes" id="UP000198822"/>
    </source>
</evidence>
<dbReference type="OrthoDB" id="9769523at2"/>
<sequence length="378" mass="39550">MSVGIDDIQIATGHHVLDMSLLAEARGIEPAKLSIGLGQLAMSVLAPDEDIVTMAAAAAAPIVERVDASRIRSVLVATESGVDQSKAAGVFVHRLLDLPSTTRVVELKQACYGGIAGVQLAADQVARRPDDLALVIATDVARYDLASAGEPTQGAGAVAMLVSANPRLVELDAVSGLHTFDVDDFWRPNDRTTALVDGHLSTSAYLDSLEGAWRDLVARGGRSLADVAHLLYHQPFTKMARKAHARLASLVDGEIGALDEASLDVGAQLGNAYSASLPGALAGLLESGDRSGDGVGMFSYGSGSVGEWMTGVVRADAGVHDAGVRRAIDGRVPLDVATYEQLHAEHSASSEDRTLPRVTTGPFRMAGVEGGARRYERV</sequence>
<feature type="binding site" evidence="4">
    <location>
        <position position="143"/>
    </location>
    <ligand>
        <name>(3S)-3-hydroxy-3-methylglutaryl-CoA</name>
        <dbReference type="ChEBI" id="CHEBI:43074"/>
    </ligand>
</feature>
<dbReference type="Gene3D" id="3.40.47.10">
    <property type="match status" value="2"/>
</dbReference>
<evidence type="ECO:0000256" key="4">
    <source>
        <dbReference type="PIRSR" id="PIRSR611554-2"/>
    </source>
</evidence>
<dbReference type="InterPro" id="IPR013528">
    <property type="entry name" value="HMG_CoA_synth_N"/>
</dbReference>
<dbReference type="Pfam" id="PF01154">
    <property type="entry name" value="HMG_CoA_synt_N"/>
    <property type="match status" value="1"/>
</dbReference>
<dbReference type="AlphaFoldDB" id="A0A1G8GCU3"/>
<dbReference type="RefSeq" id="WP_092506087.1">
    <property type="nucleotide sequence ID" value="NZ_LT629695.1"/>
</dbReference>
<evidence type="ECO:0000259" key="6">
    <source>
        <dbReference type="Pfam" id="PF08540"/>
    </source>
</evidence>
<keyword evidence="2" id="KW-0808">Transferase</keyword>
<keyword evidence="8" id="KW-1185">Reference proteome</keyword>
<comment type="similarity">
    <text evidence="1">Belongs to the thiolase-like superfamily. HMG-CoA synthase family.</text>
</comment>
<feature type="binding site" evidence="4">
    <location>
        <position position="242"/>
    </location>
    <ligand>
        <name>(3S)-3-hydroxy-3-methylglutaryl-CoA</name>
        <dbReference type="ChEBI" id="CHEBI:43074"/>
    </ligand>
</feature>
<protein>
    <submittedName>
        <fullName evidence="7">Hydroxymethylglutaryl-CoA synthase</fullName>
    </submittedName>
</protein>
<feature type="domain" description="Hydroxymethylglutaryl-coenzyme A synthase C-terminal" evidence="6">
    <location>
        <begin position="173"/>
        <end position="248"/>
    </location>
</feature>
<dbReference type="EMBL" id="LT629695">
    <property type="protein sequence ID" value="SDH92185.1"/>
    <property type="molecule type" value="Genomic_DNA"/>
</dbReference>
<evidence type="ECO:0000256" key="3">
    <source>
        <dbReference type="PIRSR" id="PIRSR611554-1"/>
    </source>
</evidence>
<dbReference type="Pfam" id="PF08540">
    <property type="entry name" value="HMG_CoA_synt_C"/>
    <property type="match status" value="2"/>
</dbReference>
<dbReference type="SUPFAM" id="SSF53901">
    <property type="entry name" value="Thiolase-like"/>
    <property type="match status" value="2"/>
</dbReference>
<gene>
    <name evidence="7" type="ORF">SAMN04489720_2866</name>
</gene>
<dbReference type="STRING" id="399736.SAMN04489720_2866"/>
<dbReference type="NCBIfam" id="TIGR01835">
    <property type="entry name" value="HMG-CoA-S_prok"/>
    <property type="match status" value="1"/>
</dbReference>
<organism evidence="7 8">
    <name type="scientific">Agrococcus jejuensis</name>
    <dbReference type="NCBI Taxonomy" id="399736"/>
    <lineage>
        <taxon>Bacteria</taxon>
        <taxon>Bacillati</taxon>
        <taxon>Actinomycetota</taxon>
        <taxon>Actinomycetes</taxon>
        <taxon>Micrococcales</taxon>
        <taxon>Microbacteriaceae</taxon>
        <taxon>Agrococcus</taxon>
    </lineage>
</organism>
<dbReference type="PANTHER" id="PTHR43323:SF2">
    <property type="entry name" value="HYDROXYMETHYLGLUTARYL-COA SYNTHASE"/>
    <property type="match status" value="1"/>
</dbReference>
<evidence type="ECO:0000313" key="7">
    <source>
        <dbReference type="EMBL" id="SDH92185.1"/>
    </source>
</evidence>
<dbReference type="InterPro" id="IPR013746">
    <property type="entry name" value="HMG_CoA_synt_C_dom"/>
</dbReference>
<dbReference type="GO" id="GO:0004421">
    <property type="term" value="F:hydroxymethylglutaryl-CoA synthase activity"/>
    <property type="evidence" value="ECO:0007669"/>
    <property type="project" value="InterPro"/>
</dbReference>
<feature type="active site" description="Proton donor/acceptor" evidence="3">
    <location>
        <position position="79"/>
    </location>
</feature>
<dbReference type="Proteomes" id="UP000198822">
    <property type="component" value="Chromosome I"/>
</dbReference>
<dbReference type="InterPro" id="IPR011554">
    <property type="entry name" value="HMG_CoA_synthase_prok"/>
</dbReference>
<feature type="active site" description="Proton donor/acceptor" evidence="3">
    <location>
        <position position="233"/>
    </location>
</feature>
<evidence type="ECO:0000256" key="2">
    <source>
        <dbReference type="ARBA" id="ARBA00022679"/>
    </source>
</evidence>
<dbReference type="CDD" id="cd00827">
    <property type="entry name" value="init_cond_enzymes"/>
    <property type="match status" value="1"/>
</dbReference>
<proteinExistence type="inferred from homology"/>